<dbReference type="SUPFAM" id="SSF53720">
    <property type="entry name" value="ALDH-like"/>
    <property type="match status" value="1"/>
</dbReference>
<feature type="domain" description="Aldehyde dehydrogenase" evidence="2">
    <location>
        <begin position="19"/>
        <end position="466"/>
    </location>
</feature>
<dbReference type="Pfam" id="PF00171">
    <property type="entry name" value="Aldedh"/>
    <property type="match status" value="1"/>
</dbReference>
<dbReference type="InterPro" id="IPR016163">
    <property type="entry name" value="Ald_DH_C"/>
</dbReference>
<dbReference type="Proteomes" id="UP000279959">
    <property type="component" value="Chromosome"/>
</dbReference>
<dbReference type="KEGG" id="sami:SAMIE_1033620"/>
<dbReference type="FunFam" id="3.40.309.10:FF:000010">
    <property type="entry name" value="Gamma-aminobutyraldehyde dehydrogenase"/>
    <property type="match status" value="1"/>
</dbReference>
<dbReference type="RefSeq" id="WP_066696072.1">
    <property type="nucleotide sequence ID" value="NZ_AP018664.1"/>
</dbReference>
<protein>
    <submittedName>
        <fullName evidence="3">Succinate-semialdehyde dehydrogenase</fullName>
    </submittedName>
</protein>
<dbReference type="Gene3D" id="3.40.309.10">
    <property type="entry name" value="Aldehyde Dehydrogenase, Chain A, domain 2"/>
    <property type="match status" value="1"/>
</dbReference>
<sequence length="470" mass="49723">MLQTDLAPPPPGNAPFTISVNPATGEEVGRYPCHDVAAQDAVLDAARDAQRNWGGIDAQERERFFVRLGAVLRDRIDLLAGLITAEMGKPVTAAKAEIEKCAFLCDWYAENAATLLRDEEPDVGGNGAARVVYQPLGTILGVMPWNFPFWQVLRAAVPIMAAGNAFVLKHADNVQGSARALADAFDAAAFPAGLFGVLNVRRHDLSRLIADSRIAAVTVTAGAAAGAAIAADAGRNLKKSLLELGGTDPFIVLADADLDRAVEAAVTARFQNCGQVCIAAKRLIVERPVLAAFTERFVAAVRKLVQGDPGDAATQLGPMARDRARQELHAQVAESVRRGATVLLGGEVPEGAGYYYPATVLTDITPDMPVFREETFGPVAPIIVAEDAEDAIRIANDSDFGLAGALWSSDAAKAHAIAKRLETGGVFINGIAASDPRVPIGGIKASGFGRELSHFGLREFCNAKLVWARD</sequence>
<evidence type="ECO:0000313" key="3">
    <source>
        <dbReference type="EMBL" id="BBD99861.1"/>
    </source>
</evidence>
<keyword evidence="4" id="KW-1185">Reference proteome</keyword>
<gene>
    <name evidence="3" type="ORF">SAMIE_1033620</name>
</gene>
<dbReference type="AlphaFoldDB" id="A0A494W6I1"/>
<accession>A0A494W6I1</accession>
<dbReference type="PROSITE" id="PS00070">
    <property type="entry name" value="ALDEHYDE_DEHYDR_CYS"/>
    <property type="match status" value="1"/>
</dbReference>
<dbReference type="PANTHER" id="PTHR43217">
    <property type="entry name" value="SUCCINATE SEMIALDEHYDE DEHYDROGENASE [NAD(P)+] SAD"/>
    <property type="match status" value="1"/>
</dbReference>
<evidence type="ECO:0000313" key="4">
    <source>
        <dbReference type="Proteomes" id="UP000279959"/>
    </source>
</evidence>
<dbReference type="EMBL" id="AP018664">
    <property type="protein sequence ID" value="BBD99861.1"/>
    <property type="molecule type" value="Genomic_DNA"/>
</dbReference>
<dbReference type="InterPro" id="IPR015590">
    <property type="entry name" value="Aldehyde_DH_dom"/>
</dbReference>
<dbReference type="InterPro" id="IPR016162">
    <property type="entry name" value="Ald_DH_N"/>
</dbReference>
<organism evidence="3 4">
    <name type="scientific">Sphingobium amiense</name>
    <dbReference type="NCBI Taxonomy" id="135719"/>
    <lineage>
        <taxon>Bacteria</taxon>
        <taxon>Pseudomonadati</taxon>
        <taxon>Pseudomonadota</taxon>
        <taxon>Alphaproteobacteria</taxon>
        <taxon>Sphingomonadales</taxon>
        <taxon>Sphingomonadaceae</taxon>
        <taxon>Sphingobium</taxon>
    </lineage>
</organism>
<dbReference type="InterPro" id="IPR047110">
    <property type="entry name" value="GABD/Sad-like"/>
</dbReference>
<dbReference type="PANTHER" id="PTHR43217:SF1">
    <property type="entry name" value="SUCCINATE SEMIALDEHYDE DEHYDROGENASE [NAD(P)+] SAD"/>
    <property type="match status" value="1"/>
</dbReference>
<proteinExistence type="predicted"/>
<dbReference type="Gene3D" id="3.40.605.10">
    <property type="entry name" value="Aldehyde Dehydrogenase, Chain A, domain 1"/>
    <property type="match status" value="1"/>
</dbReference>
<dbReference type="InterPro" id="IPR016160">
    <property type="entry name" value="Ald_DH_CS_CYS"/>
</dbReference>
<dbReference type="InterPro" id="IPR016161">
    <property type="entry name" value="Ald_DH/histidinol_DH"/>
</dbReference>
<name>A0A494W6I1_9SPHN</name>
<evidence type="ECO:0000259" key="2">
    <source>
        <dbReference type="Pfam" id="PF00171"/>
    </source>
</evidence>
<keyword evidence="1" id="KW-0560">Oxidoreductase</keyword>
<dbReference type="GO" id="GO:0004777">
    <property type="term" value="F:succinate-semialdehyde dehydrogenase (NAD+) activity"/>
    <property type="evidence" value="ECO:0007669"/>
    <property type="project" value="TreeGrafter"/>
</dbReference>
<evidence type="ECO:0000256" key="1">
    <source>
        <dbReference type="ARBA" id="ARBA00023002"/>
    </source>
</evidence>
<reference evidence="3 4" key="1">
    <citation type="submission" date="2018-05" db="EMBL/GenBank/DDBJ databases">
        <title>Complete Genome Sequence of the Nonylphenol-Degrading Bacterium Sphingobium amiense DSM 16289T.</title>
        <authorList>
            <person name="Ootsuka M."/>
            <person name="Nishizawa T."/>
            <person name="Ohta H."/>
        </authorList>
    </citation>
    <scope>NUCLEOTIDE SEQUENCE [LARGE SCALE GENOMIC DNA]</scope>
    <source>
        <strain evidence="3 4">DSM 16289</strain>
    </source>
</reference>